<evidence type="ECO:0000313" key="5">
    <source>
        <dbReference type="EMBL" id="TXB66842.1"/>
    </source>
</evidence>
<gene>
    <name evidence="5" type="ORF">FRY74_01260</name>
</gene>
<comment type="caution">
    <text evidence="5">The sequence shown here is derived from an EMBL/GenBank/DDBJ whole genome shotgun (WGS) entry which is preliminary data.</text>
</comment>
<comment type="similarity">
    <text evidence="1">Belongs to the metallo-dependent hydrolases superfamily. CpsB/CapC family.</text>
</comment>
<keyword evidence="3" id="KW-0378">Hydrolase</keyword>
<dbReference type="GO" id="GO:0004725">
    <property type="term" value="F:protein tyrosine phosphatase activity"/>
    <property type="evidence" value="ECO:0007669"/>
    <property type="project" value="UniProtKB-EC"/>
</dbReference>
<accession>A0A5C6RZP5</accession>
<dbReference type="PANTHER" id="PTHR39181:SF1">
    <property type="entry name" value="TYROSINE-PROTEIN PHOSPHATASE YWQE"/>
    <property type="match status" value="1"/>
</dbReference>
<evidence type="ECO:0000256" key="1">
    <source>
        <dbReference type="ARBA" id="ARBA00005750"/>
    </source>
</evidence>
<organism evidence="5 6">
    <name type="scientific">Vicingus serpentipes</name>
    <dbReference type="NCBI Taxonomy" id="1926625"/>
    <lineage>
        <taxon>Bacteria</taxon>
        <taxon>Pseudomonadati</taxon>
        <taxon>Bacteroidota</taxon>
        <taxon>Flavobacteriia</taxon>
        <taxon>Flavobacteriales</taxon>
        <taxon>Vicingaceae</taxon>
        <taxon>Vicingus</taxon>
    </lineage>
</organism>
<dbReference type="Proteomes" id="UP000321721">
    <property type="component" value="Unassembled WGS sequence"/>
</dbReference>
<proteinExistence type="inferred from homology"/>
<protein>
    <recommendedName>
        <fullName evidence="2">protein-tyrosine-phosphatase</fullName>
        <ecNumber evidence="2">3.1.3.48</ecNumber>
    </recommendedName>
</protein>
<evidence type="ECO:0000256" key="4">
    <source>
        <dbReference type="ARBA" id="ARBA00051722"/>
    </source>
</evidence>
<dbReference type="InterPro" id="IPR016195">
    <property type="entry name" value="Pol/histidinol_Pase-like"/>
</dbReference>
<evidence type="ECO:0000256" key="2">
    <source>
        <dbReference type="ARBA" id="ARBA00013064"/>
    </source>
</evidence>
<dbReference type="EC" id="3.1.3.48" evidence="2"/>
<evidence type="ECO:0000256" key="3">
    <source>
        <dbReference type="ARBA" id="ARBA00022801"/>
    </source>
</evidence>
<dbReference type="OrthoDB" id="9788539at2"/>
<dbReference type="AlphaFoldDB" id="A0A5C6RZP5"/>
<keyword evidence="6" id="KW-1185">Reference proteome</keyword>
<dbReference type="EMBL" id="VOOS01000001">
    <property type="protein sequence ID" value="TXB66842.1"/>
    <property type="molecule type" value="Genomic_DNA"/>
</dbReference>
<dbReference type="RefSeq" id="WP_147097836.1">
    <property type="nucleotide sequence ID" value="NZ_VOOS01000001.1"/>
</dbReference>
<name>A0A5C6RZP5_9FLAO</name>
<dbReference type="PANTHER" id="PTHR39181">
    <property type="entry name" value="TYROSINE-PROTEIN PHOSPHATASE YWQE"/>
    <property type="match status" value="1"/>
</dbReference>
<reference evidence="5 6" key="1">
    <citation type="submission" date="2019-08" db="EMBL/GenBank/DDBJ databases">
        <title>Genome of Vicingus serpentipes NCIMB 15042.</title>
        <authorList>
            <person name="Bowman J.P."/>
        </authorList>
    </citation>
    <scope>NUCLEOTIDE SEQUENCE [LARGE SCALE GENOMIC DNA]</scope>
    <source>
        <strain evidence="5 6">NCIMB 15042</strain>
    </source>
</reference>
<dbReference type="Pfam" id="PF19567">
    <property type="entry name" value="CpsB_CapC"/>
    <property type="match status" value="1"/>
</dbReference>
<dbReference type="Gene3D" id="3.20.20.140">
    <property type="entry name" value="Metal-dependent hydrolases"/>
    <property type="match status" value="1"/>
</dbReference>
<dbReference type="GO" id="GO:0030145">
    <property type="term" value="F:manganese ion binding"/>
    <property type="evidence" value="ECO:0007669"/>
    <property type="project" value="InterPro"/>
</dbReference>
<comment type="catalytic activity">
    <reaction evidence="4">
        <text>O-phospho-L-tyrosyl-[protein] + H2O = L-tyrosyl-[protein] + phosphate</text>
        <dbReference type="Rhea" id="RHEA:10684"/>
        <dbReference type="Rhea" id="RHEA-COMP:10136"/>
        <dbReference type="Rhea" id="RHEA-COMP:20101"/>
        <dbReference type="ChEBI" id="CHEBI:15377"/>
        <dbReference type="ChEBI" id="CHEBI:43474"/>
        <dbReference type="ChEBI" id="CHEBI:46858"/>
        <dbReference type="ChEBI" id="CHEBI:61978"/>
        <dbReference type="EC" id="3.1.3.48"/>
    </reaction>
</comment>
<evidence type="ECO:0000313" key="6">
    <source>
        <dbReference type="Proteomes" id="UP000321721"/>
    </source>
</evidence>
<dbReference type="SUPFAM" id="SSF89550">
    <property type="entry name" value="PHP domain-like"/>
    <property type="match status" value="1"/>
</dbReference>
<sequence length="247" mass="28564">MSFFKNIFKKKEVYLPIDFSVFNADMHSHLIPGIDDGSPDMETTISLIKEFKAMGYSKIITTPHIMCDYYKNTPEIILGGLENVREELKKQAIDIELFAAAEYNLDDGLEKLIDTKQILTFGDNYVLFELPFMQEPQNFQEVVFKFQTSGYKPILAHPERYNYWHKNFEKFEEVNAKSVLLQLNLLSLTGHYGPEVKKMGEKLIDANLVDFVGTDCHRIEHLKILKDFSNSKYFNLLTEKGLLNASL</sequence>
<dbReference type="InterPro" id="IPR016667">
    <property type="entry name" value="Caps_polysacc_synth_CpsB/CapC"/>
</dbReference>